<dbReference type="InterPro" id="IPR002365">
    <property type="entry name" value="Terpene_synthase_CS"/>
</dbReference>
<dbReference type="NCBIfam" id="TIGR01787">
    <property type="entry name" value="squalene_cyclas"/>
    <property type="match status" value="1"/>
</dbReference>
<name>A0A235FBD5_9BACL</name>
<comment type="pathway">
    <text evidence="1">Secondary metabolite biosynthesis; hopanoid biosynthesis.</text>
</comment>
<evidence type="ECO:0000313" key="8">
    <source>
        <dbReference type="Proteomes" id="UP000215059"/>
    </source>
</evidence>
<dbReference type="RefSeq" id="WP_094250589.1">
    <property type="nucleotide sequence ID" value="NZ_JBHLXL010000001.1"/>
</dbReference>
<evidence type="ECO:0000259" key="6">
    <source>
        <dbReference type="Pfam" id="PF13249"/>
    </source>
</evidence>
<accession>A0A235FBD5</accession>
<dbReference type="AlphaFoldDB" id="A0A235FBD5"/>
<organism evidence="7 8">
    <name type="scientific">Fictibacillus aquaticus</name>
    <dbReference type="NCBI Taxonomy" id="2021314"/>
    <lineage>
        <taxon>Bacteria</taxon>
        <taxon>Bacillati</taxon>
        <taxon>Bacillota</taxon>
        <taxon>Bacilli</taxon>
        <taxon>Bacillales</taxon>
        <taxon>Fictibacillaceae</taxon>
        <taxon>Fictibacillus</taxon>
    </lineage>
</organism>
<evidence type="ECO:0000256" key="1">
    <source>
        <dbReference type="ARBA" id="ARBA00004999"/>
    </source>
</evidence>
<dbReference type="GO" id="GO:0016866">
    <property type="term" value="F:intramolecular transferase activity"/>
    <property type="evidence" value="ECO:0007669"/>
    <property type="project" value="InterPro"/>
</dbReference>
<reference evidence="7 8" key="1">
    <citation type="submission" date="2017-07" db="EMBL/GenBank/DDBJ databases">
        <title>Fictibacillus sp. nov. GDSW-R2A3 Genome sequencing and assembly.</title>
        <authorList>
            <person name="Mayilraj S."/>
        </authorList>
    </citation>
    <scope>NUCLEOTIDE SEQUENCE [LARGE SCALE GENOMIC DNA]</scope>
    <source>
        <strain evidence="7 8">GDSW-R2A3</strain>
    </source>
</reference>
<evidence type="ECO:0000256" key="3">
    <source>
        <dbReference type="ARBA" id="ARBA00022737"/>
    </source>
</evidence>
<dbReference type="UniPathway" id="UPA00337"/>
<sequence>MDWFDSVVPEIYKRCRHLMNLQDEDGSWKFCFENSLMTDAYMIILLRTLDYEDENFISLLADRLMCMQETDGTWKVYPDQRSGHLTSTIEAYIALLYSGKVQKDSPLMQKASQFIKKNGGLKSAGLLSKVFFACNGLYPWPEQEINTSMLFRLFRAVNISFYDFSSYARSHFSPAFLAMSRKFSLTSKWTPNLSHLKNDDKMTSFWDEVELDRLVKTETQMSAEDEFFKEYILARIERDGTLLSYASTTFLMIYGLMSIGYRKESPIIKRAVNGLYSLKFVTPNGVHIQNSPSTVWDTSLVTYALLSAGIPLNHPVMIKSYDYIMRKQHTKYGDWEIHNSYAEPGGWGFSSSNSIHPDVDDTQAALRTMKCYSLNGKHCYNTYLKGKEWLLSMQNSDGGWAAFEKNTNKKWLKLLPIENAGDALTDPSTADLTGRTLEYLGSFERMDCNFPSVERAVSWLRRKQNMDGSWYGRWGVCYIYGTWAAVTGMAAVGVPLEERCIRKAAKWLLERQNVDGGWGESCLSDEMKQYVPLSRSTITQTAWALDALISVYSYPTKEINLGMEYLLKSSSETAFSQTYPAGAGLPGNFYVFYHSYPHVWPLLTLSHFYKKYR</sequence>
<dbReference type="EMBL" id="NOII01000001">
    <property type="protein sequence ID" value="OYD58628.1"/>
    <property type="molecule type" value="Genomic_DNA"/>
</dbReference>
<proteinExistence type="inferred from homology"/>
<keyword evidence="8" id="KW-1185">Reference proteome</keyword>
<dbReference type="InterPro" id="IPR032696">
    <property type="entry name" value="SQ_cyclase_C"/>
</dbReference>
<evidence type="ECO:0008006" key="9">
    <source>
        <dbReference type="Google" id="ProtNLM"/>
    </source>
</evidence>
<dbReference type="SUPFAM" id="SSF48239">
    <property type="entry name" value="Terpenoid cyclases/Protein prenyltransferases"/>
    <property type="match status" value="2"/>
</dbReference>
<dbReference type="PANTHER" id="PTHR11764">
    <property type="entry name" value="TERPENE CYCLASE/MUTASE FAMILY MEMBER"/>
    <property type="match status" value="1"/>
</dbReference>
<dbReference type="Gene3D" id="1.50.10.20">
    <property type="match status" value="2"/>
</dbReference>
<comment type="caution">
    <text evidence="7">The sequence shown here is derived from an EMBL/GenBank/DDBJ whole genome shotgun (WGS) entry which is preliminary data.</text>
</comment>
<gene>
    <name evidence="7" type="ORF">CGZ90_01630</name>
</gene>
<dbReference type="GO" id="GO:0005811">
    <property type="term" value="C:lipid droplet"/>
    <property type="evidence" value="ECO:0007669"/>
    <property type="project" value="InterPro"/>
</dbReference>
<dbReference type="Pfam" id="PF13243">
    <property type="entry name" value="SQHop_cyclase_C"/>
    <property type="match status" value="1"/>
</dbReference>
<dbReference type="OrthoDB" id="9758578at2"/>
<dbReference type="Pfam" id="PF13249">
    <property type="entry name" value="SQHop_cyclase_N"/>
    <property type="match status" value="1"/>
</dbReference>
<comment type="similarity">
    <text evidence="2">Belongs to the terpene cyclase/mutase family.</text>
</comment>
<dbReference type="Proteomes" id="UP000215059">
    <property type="component" value="Unassembled WGS sequence"/>
</dbReference>
<feature type="domain" description="Squalene cyclase C-terminal" evidence="5">
    <location>
        <begin position="293"/>
        <end position="608"/>
    </location>
</feature>
<dbReference type="PANTHER" id="PTHR11764:SF20">
    <property type="entry name" value="LANOSTEROL SYNTHASE"/>
    <property type="match status" value="1"/>
</dbReference>
<dbReference type="InterPro" id="IPR018333">
    <property type="entry name" value="Squalene_cyclase"/>
</dbReference>
<evidence type="ECO:0000256" key="4">
    <source>
        <dbReference type="ARBA" id="ARBA00023235"/>
    </source>
</evidence>
<keyword evidence="4" id="KW-0413">Isomerase</keyword>
<evidence type="ECO:0000259" key="5">
    <source>
        <dbReference type="Pfam" id="PF13243"/>
    </source>
</evidence>
<dbReference type="InterPro" id="IPR032697">
    <property type="entry name" value="SQ_cyclase_N"/>
</dbReference>
<keyword evidence="3" id="KW-0677">Repeat</keyword>
<evidence type="ECO:0000256" key="2">
    <source>
        <dbReference type="ARBA" id="ARBA00009755"/>
    </source>
</evidence>
<evidence type="ECO:0000313" key="7">
    <source>
        <dbReference type="EMBL" id="OYD58628.1"/>
    </source>
</evidence>
<dbReference type="SFLD" id="SFLDG01016">
    <property type="entry name" value="Prenyltransferase_Like_2"/>
    <property type="match status" value="1"/>
</dbReference>
<dbReference type="PROSITE" id="PS01074">
    <property type="entry name" value="TERPENE_SYNTHASES"/>
    <property type="match status" value="1"/>
</dbReference>
<dbReference type="GO" id="GO:0016104">
    <property type="term" value="P:triterpenoid biosynthetic process"/>
    <property type="evidence" value="ECO:0007669"/>
    <property type="project" value="InterPro"/>
</dbReference>
<dbReference type="InterPro" id="IPR008930">
    <property type="entry name" value="Terpenoid_cyclase/PrenylTrfase"/>
</dbReference>
<feature type="domain" description="Squalene cyclase N-terminal" evidence="6">
    <location>
        <begin position="14"/>
        <end position="278"/>
    </location>
</feature>
<protein>
    <recommendedName>
        <fullName evidence="9">Squalene--hopene cyclase</fullName>
    </recommendedName>
</protein>